<feature type="compositionally biased region" description="Low complexity" evidence="2">
    <location>
        <begin position="26"/>
        <end position="37"/>
    </location>
</feature>
<protein>
    <recommendedName>
        <fullName evidence="4">OmpA-like domain-containing protein</fullName>
    </recommendedName>
</protein>
<feature type="domain" description="OmpA-like" evidence="4">
    <location>
        <begin position="285"/>
        <end position="409"/>
    </location>
</feature>
<evidence type="ECO:0000313" key="6">
    <source>
        <dbReference type="Proteomes" id="UP000290819"/>
    </source>
</evidence>
<accession>A0A4Q1VJ16</accession>
<dbReference type="Pfam" id="PF00691">
    <property type="entry name" value="OmpA"/>
    <property type="match status" value="1"/>
</dbReference>
<dbReference type="Gene3D" id="3.30.1330.60">
    <property type="entry name" value="OmpA-like domain"/>
    <property type="match status" value="1"/>
</dbReference>
<dbReference type="GO" id="GO:0016020">
    <property type="term" value="C:membrane"/>
    <property type="evidence" value="ECO:0007669"/>
    <property type="project" value="UniProtKB-UniRule"/>
</dbReference>
<sequence length="417" mass="44337">MKIRGGFLGFVFCFICGSLTGGLAQAQTPPAAQAPPAAASPPPPPTPVPFEAALLKAANDLFSKANLKDAPDKVTLVIDPLIDGVTGAQSKATHLEEKRITDLVRSSYPRFQVARFSSDSVAKAPVVLIGTFTAVNNAGVAGGAKDAYRICLALADMKTKTIISKGVARALPEGIDPTPAAFFNDSPVFAKDASTDSYIKTCQGTKVGDNVDQAYADRIVVASLVNDGIEAYDAGRYRDALDVYQSALKTPGGQQLRVYNGIYLANAKLHRTRAAMDAFGKVVDYGLSSDKLAVKFLFKPGSTLFINDRSMRAPYDAWLEKIAERTAARQGCLEVVGHTSATGLPAVNDRLSALRADYVKDRLEDNEKSLRTRLIASGKGSREMIVGTGRDDASDALDRRVEFKVSPCGGVPGGRST</sequence>
<evidence type="ECO:0000256" key="2">
    <source>
        <dbReference type="SAM" id="MobiDB-lite"/>
    </source>
</evidence>
<dbReference type="PROSITE" id="PS51123">
    <property type="entry name" value="OMPA_2"/>
    <property type="match status" value="1"/>
</dbReference>
<reference evidence="5 6" key="1">
    <citation type="submission" date="2017-03" db="EMBL/GenBank/DDBJ databases">
        <authorList>
            <person name="Safronova V.I."/>
            <person name="Sazanova A.L."/>
            <person name="Chirak E.R."/>
        </authorList>
    </citation>
    <scope>NUCLEOTIDE SEQUENCE [LARGE SCALE GENOMIC DNA]</scope>
    <source>
        <strain evidence="5 6">Opo-243</strain>
    </source>
</reference>
<evidence type="ECO:0000256" key="1">
    <source>
        <dbReference type="PROSITE-ProRule" id="PRU00473"/>
    </source>
</evidence>
<keyword evidence="3" id="KW-0732">Signal</keyword>
<dbReference type="SUPFAM" id="SSF103088">
    <property type="entry name" value="OmpA-like"/>
    <property type="match status" value="1"/>
</dbReference>
<dbReference type="Proteomes" id="UP000290819">
    <property type="component" value="Unassembled WGS sequence"/>
</dbReference>
<proteinExistence type="predicted"/>
<dbReference type="Gene3D" id="1.25.40.10">
    <property type="entry name" value="Tetratricopeptide repeat domain"/>
    <property type="match status" value="1"/>
</dbReference>
<keyword evidence="1" id="KW-0472">Membrane</keyword>
<organism evidence="5 6">
    <name type="scientific">Bradyrhizobium betae</name>
    <dbReference type="NCBI Taxonomy" id="244734"/>
    <lineage>
        <taxon>Bacteria</taxon>
        <taxon>Pseudomonadati</taxon>
        <taxon>Pseudomonadota</taxon>
        <taxon>Alphaproteobacteria</taxon>
        <taxon>Hyphomicrobiales</taxon>
        <taxon>Nitrobacteraceae</taxon>
        <taxon>Bradyrhizobium</taxon>
    </lineage>
</organism>
<dbReference type="AlphaFoldDB" id="A0A4Q1VJ16"/>
<evidence type="ECO:0000256" key="3">
    <source>
        <dbReference type="SAM" id="SignalP"/>
    </source>
</evidence>
<comment type="caution">
    <text evidence="5">The sequence shown here is derived from an EMBL/GenBank/DDBJ whole genome shotgun (WGS) entry which is preliminary data.</text>
</comment>
<dbReference type="InterPro" id="IPR006665">
    <property type="entry name" value="OmpA-like"/>
</dbReference>
<dbReference type="EMBL" id="MZXW01000007">
    <property type="protein sequence ID" value="RXT52258.1"/>
    <property type="molecule type" value="Genomic_DNA"/>
</dbReference>
<name>A0A4Q1VJ16_9BRAD</name>
<dbReference type="OrthoDB" id="7346415at2"/>
<dbReference type="RefSeq" id="WP_129268005.1">
    <property type="nucleotide sequence ID" value="NZ_MZXW01000007.1"/>
</dbReference>
<gene>
    <name evidence="5" type="ORF">B5V03_04085</name>
</gene>
<feature type="signal peptide" evidence="3">
    <location>
        <begin position="1"/>
        <end position="26"/>
    </location>
</feature>
<dbReference type="InterPro" id="IPR011990">
    <property type="entry name" value="TPR-like_helical_dom_sf"/>
</dbReference>
<dbReference type="InterPro" id="IPR036737">
    <property type="entry name" value="OmpA-like_sf"/>
</dbReference>
<evidence type="ECO:0000313" key="5">
    <source>
        <dbReference type="EMBL" id="RXT52258.1"/>
    </source>
</evidence>
<evidence type="ECO:0000259" key="4">
    <source>
        <dbReference type="PROSITE" id="PS51123"/>
    </source>
</evidence>
<feature type="chain" id="PRO_5020569746" description="OmpA-like domain-containing protein" evidence="3">
    <location>
        <begin position="27"/>
        <end position="417"/>
    </location>
</feature>
<keyword evidence="6" id="KW-1185">Reference proteome</keyword>
<feature type="region of interest" description="Disordered" evidence="2">
    <location>
        <begin position="26"/>
        <end position="46"/>
    </location>
</feature>